<keyword evidence="1" id="KW-0812">Transmembrane</keyword>
<proteinExistence type="predicted"/>
<feature type="transmembrane region" description="Helical" evidence="1">
    <location>
        <begin position="65"/>
        <end position="86"/>
    </location>
</feature>
<evidence type="ECO:0000256" key="1">
    <source>
        <dbReference type="SAM" id="Phobius"/>
    </source>
</evidence>
<reference evidence="2 3" key="1">
    <citation type="submission" date="2019-05" db="EMBL/GenBank/DDBJ databases">
        <title>Kocuria coralli sp. nov., a novel actinobacterium isolated from coral reef seawater.</title>
        <authorList>
            <person name="Li J."/>
        </authorList>
    </citation>
    <scope>NUCLEOTIDE SEQUENCE [LARGE SCALE GENOMIC DNA]</scope>
    <source>
        <strain evidence="2 3">SCSIO 13007</strain>
    </source>
</reference>
<keyword evidence="1" id="KW-1133">Transmembrane helix</keyword>
<comment type="caution">
    <text evidence="2">The sequence shown here is derived from an EMBL/GenBank/DDBJ whole genome shotgun (WGS) entry which is preliminary data.</text>
</comment>
<dbReference type="AlphaFoldDB" id="A0A5J5KVJ0"/>
<keyword evidence="1" id="KW-0472">Membrane</keyword>
<dbReference type="Proteomes" id="UP000325957">
    <property type="component" value="Unassembled WGS sequence"/>
</dbReference>
<feature type="transmembrane region" description="Helical" evidence="1">
    <location>
        <begin position="98"/>
        <end position="125"/>
    </location>
</feature>
<name>A0A5J5KVJ0_9MICC</name>
<keyword evidence="3" id="KW-1185">Reference proteome</keyword>
<evidence type="ECO:0000313" key="2">
    <source>
        <dbReference type="EMBL" id="KAA9393250.1"/>
    </source>
</evidence>
<dbReference type="OrthoDB" id="2898516at2"/>
<dbReference type="RefSeq" id="WP_158034795.1">
    <property type="nucleotide sequence ID" value="NZ_ML708627.1"/>
</dbReference>
<feature type="transmembrane region" description="Helical" evidence="1">
    <location>
        <begin position="39"/>
        <end position="58"/>
    </location>
</feature>
<gene>
    <name evidence="2" type="ORF">FCK90_13300</name>
</gene>
<protein>
    <submittedName>
        <fullName evidence="2">Uncharacterized protein</fullName>
    </submittedName>
</protein>
<sequence length="140" mass="14793">MNKIKSLKWPLILGLGALALVRPLVSIVEYLLDVTDPPAVPIVITLILSAIWIAVVGLSKTPHPVLTLLFTGLAYGVLSILLSGILSPILTGELQGPLAMPIAIIPVLITNAVWGLATGGLALLVQRLRGIRARDAVETR</sequence>
<dbReference type="EMBL" id="SZWF01000023">
    <property type="protein sequence ID" value="KAA9393250.1"/>
    <property type="molecule type" value="Genomic_DNA"/>
</dbReference>
<organism evidence="2 3">
    <name type="scientific">Kocuria coralli</name>
    <dbReference type="NCBI Taxonomy" id="1461025"/>
    <lineage>
        <taxon>Bacteria</taxon>
        <taxon>Bacillati</taxon>
        <taxon>Actinomycetota</taxon>
        <taxon>Actinomycetes</taxon>
        <taxon>Micrococcales</taxon>
        <taxon>Micrococcaceae</taxon>
        <taxon>Kocuria</taxon>
    </lineage>
</organism>
<evidence type="ECO:0000313" key="3">
    <source>
        <dbReference type="Proteomes" id="UP000325957"/>
    </source>
</evidence>
<accession>A0A5J5KVJ0</accession>